<dbReference type="GO" id="GO:0016020">
    <property type="term" value="C:membrane"/>
    <property type="evidence" value="ECO:0007669"/>
    <property type="project" value="UniProtKB-SubCell"/>
</dbReference>
<dbReference type="PANTHER" id="PTHR34104">
    <property type="entry name" value="TRANSMEMBRANE PROTEIN 254"/>
    <property type="match status" value="1"/>
</dbReference>
<sequence>MSTTRQRVSSEQKTTESTHELVQVSSFRIASPVIIIILTLFYVLMFMIWYSPSAIPVPVLSIPLLGKLIGYLIAHPNYDLGLIWFTIIAHTFESYFGVYFCGKHNFTCASTAWYILQTLYCGGFCLRVLFKYKPHK</sequence>
<dbReference type="Pfam" id="PF14934">
    <property type="entry name" value="TMEM254"/>
    <property type="match status" value="1"/>
</dbReference>
<keyword evidence="3 6" id="KW-1133">Transmembrane helix</keyword>
<evidence type="ECO:0000256" key="6">
    <source>
        <dbReference type="SAM" id="Phobius"/>
    </source>
</evidence>
<dbReference type="AlphaFoldDB" id="A0AAV7K2A2"/>
<evidence type="ECO:0000313" key="8">
    <source>
        <dbReference type="Proteomes" id="UP001165289"/>
    </source>
</evidence>
<gene>
    <name evidence="7" type="ORF">LOD99_2347</name>
</gene>
<dbReference type="Proteomes" id="UP001165289">
    <property type="component" value="Unassembled WGS sequence"/>
</dbReference>
<evidence type="ECO:0000256" key="4">
    <source>
        <dbReference type="ARBA" id="ARBA00023136"/>
    </source>
</evidence>
<keyword evidence="4 6" id="KW-0472">Membrane</keyword>
<evidence type="ECO:0000256" key="5">
    <source>
        <dbReference type="ARBA" id="ARBA00034834"/>
    </source>
</evidence>
<name>A0AAV7K2A2_9METZ</name>
<comment type="caution">
    <text evidence="7">The sequence shown here is derived from an EMBL/GenBank/DDBJ whole genome shotgun (WGS) entry which is preliminary data.</text>
</comment>
<accession>A0AAV7K2A2</accession>
<protein>
    <recommendedName>
        <fullName evidence="5">Transmembrane protein 254</fullName>
    </recommendedName>
</protein>
<reference evidence="7 8" key="1">
    <citation type="journal article" date="2023" name="BMC Biol.">
        <title>The compact genome of the sponge Oopsacas minuta (Hexactinellida) is lacking key metazoan core genes.</title>
        <authorList>
            <person name="Santini S."/>
            <person name="Schenkelaars Q."/>
            <person name="Jourda C."/>
            <person name="Duchesne M."/>
            <person name="Belahbib H."/>
            <person name="Rocher C."/>
            <person name="Selva M."/>
            <person name="Riesgo A."/>
            <person name="Vervoort M."/>
            <person name="Leys S.P."/>
            <person name="Kodjabachian L."/>
            <person name="Le Bivic A."/>
            <person name="Borchiellini C."/>
            <person name="Claverie J.M."/>
            <person name="Renard E."/>
        </authorList>
    </citation>
    <scope>NUCLEOTIDE SEQUENCE [LARGE SCALE GENOMIC DNA]</scope>
    <source>
        <strain evidence="7">SPO-2</strain>
    </source>
</reference>
<feature type="transmembrane region" description="Helical" evidence="6">
    <location>
        <begin position="112"/>
        <end position="130"/>
    </location>
</feature>
<dbReference type="EMBL" id="JAKMXF010000210">
    <property type="protein sequence ID" value="KAI6655058.1"/>
    <property type="molecule type" value="Genomic_DNA"/>
</dbReference>
<proteinExistence type="predicted"/>
<feature type="transmembrane region" description="Helical" evidence="6">
    <location>
        <begin position="55"/>
        <end position="74"/>
    </location>
</feature>
<organism evidence="7 8">
    <name type="scientific">Oopsacas minuta</name>
    <dbReference type="NCBI Taxonomy" id="111878"/>
    <lineage>
        <taxon>Eukaryota</taxon>
        <taxon>Metazoa</taxon>
        <taxon>Porifera</taxon>
        <taxon>Hexactinellida</taxon>
        <taxon>Hexasterophora</taxon>
        <taxon>Lyssacinosida</taxon>
        <taxon>Leucopsacidae</taxon>
        <taxon>Oopsacas</taxon>
    </lineage>
</organism>
<feature type="transmembrane region" description="Helical" evidence="6">
    <location>
        <begin position="81"/>
        <end position="100"/>
    </location>
</feature>
<comment type="subcellular location">
    <subcellularLocation>
        <location evidence="1">Membrane</location>
        <topology evidence="1">Multi-pass membrane protein</topology>
    </subcellularLocation>
</comment>
<evidence type="ECO:0000256" key="2">
    <source>
        <dbReference type="ARBA" id="ARBA00022692"/>
    </source>
</evidence>
<evidence type="ECO:0000256" key="3">
    <source>
        <dbReference type="ARBA" id="ARBA00022989"/>
    </source>
</evidence>
<evidence type="ECO:0000313" key="7">
    <source>
        <dbReference type="EMBL" id="KAI6655058.1"/>
    </source>
</evidence>
<keyword evidence="8" id="KW-1185">Reference proteome</keyword>
<keyword evidence="2 6" id="KW-0812">Transmembrane</keyword>
<feature type="transmembrane region" description="Helical" evidence="6">
    <location>
        <begin position="29"/>
        <end position="49"/>
    </location>
</feature>
<dbReference type="InterPro" id="IPR028110">
    <property type="entry name" value="TMEM254"/>
</dbReference>
<dbReference type="PANTHER" id="PTHR34104:SF3">
    <property type="entry name" value="TRANSMEMBRANE PROTEIN 254"/>
    <property type="match status" value="1"/>
</dbReference>
<evidence type="ECO:0000256" key="1">
    <source>
        <dbReference type="ARBA" id="ARBA00004141"/>
    </source>
</evidence>